<dbReference type="InterPro" id="IPR002933">
    <property type="entry name" value="Peptidase_M20"/>
</dbReference>
<dbReference type="PANTHER" id="PTHR43808">
    <property type="entry name" value="ACETYLORNITHINE DEACETYLASE"/>
    <property type="match status" value="1"/>
</dbReference>
<reference evidence="11 12" key="1">
    <citation type="submission" date="2018-06" db="EMBL/GenBank/DDBJ databases">
        <authorList>
            <consortium name="Pathogen Informatics"/>
            <person name="Doyle S."/>
        </authorList>
    </citation>
    <scope>NUCLEOTIDE SEQUENCE [LARGE SCALE GENOMIC DNA]</scope>
    <source>
        <strain evidence="11 12">NCTC11801</strain>
    </source>
</reference>
<sequence>MDLKQLKRPLHILATADEETSMAGARYFAASTTLRPDFAIIGEPTSLQPIRAHKGHLSNAIRITGQSGHSSDPERGVNAIELMHESISHLMDLRNTLKERFNNPAFVIPYPTMNFGHIHGGDAANRICGCCELHMDIRPLPGLTLQDLDELLNEALEPVSARWPGRLTVESMHPPIPGYECPTDHKMVAVIEQLLGQKADTVNYCTEAPFIQELCPTLVLGPGSIEQAHQPDEFIDMHFIEPTRQLISQMIEHFCFTE</sequence>
<comment type="similarity">
    <text evidence="2">Belongs to the peptidase M20A family. ArgE subfamily.</text>
</comment>
<dbReference type="GO" id="GO:0046872">
    <property type="term" value="F:metal ion binding"/>
    <property type="evidence" value="ECO:0007669"/>
    <property type="project" value="UniProtKB-KW"/>
</dbReference>
<name>A0A379FXP3_PRORE</name>
<dbReference type="GO" id="GO:0005737">
    <property type="term" value="C:cytoplasm"/>
    <property type="evidence" value="ECO:0007669"/>
    <property type="project" value="UniProtKB-SubCell"/>
</dbReference>
<keyword evidence="9" id="KW-0170">Cobalt</keyword>
<evidence type="ECO:0000256" key="4">
    <source>
        <dbReference type="ARBA" id="ARBA00022571"/>
    </source>
</evidence>
<dbReference type="GO" id="GO:0008777">
    <property type="term" value="F:acetylornithine deacetylase activity"/>
    <property type="evidence" value="ECO:0007669"/>
    <property type="project" value="UniProtKB-EC"/>
</dbReference>
<dbReference type="Gene3D" id="3.30.70.360">
    <property type="match status" value="1"/>
</dbReference>
<keyword evidence="8" id="KW-0862">Zinc</keyword>
<dbReference type="SUPFAM" id="SSF55031">
    <property type="entry name" value="Bacterial exopeptidase dimerisation domain"/>
    <property type="match status" value="1"/>
</dbReference>
<dbReference type="FunFam" id="3.30.70.360:FF:000003">
    <property type="entry name" value="Acetylornithine deacetylase"/>
    <property type="match status" value="1"/>
</dbReference>
<evidence type="ECO:0000256" key="8">
    <source>
        <dbReference type="ARBA" id="ARBA00022833"/>
    </source>
</evidence>
<evidence type="ECO:0000313" key="11">
    <source>
        <dbReference type="EMBL" id="SUC33498.1"/>
    </source>
</evidence>
<keyword evidence="3" id="KW-0963">Cytoplasm</keyword>
<keyword evidence="4" id="KW-0055">Arginine biosynthesis</keyword>
<dbReference type="InterPro" id="IPR036264">
    <property type="entry name" value="Bact_exopeptidase_dim_dom"/>
</dbReference>
<dbReference type="Proteomes" id="UP000254208">
    <property type="component" value="Unassembled WGS sequence"/>
</dbReference>
<dbReference type="Pfam" id="PF01546">
    <property type="entry name" value="Peptidase_M20"/>
    <property type="match status" value="1"/>
</dbReference>
<dbReference type="InterPro" id="IPR050072">
    <property type="entry name" value="Peptidase_M20A"/>
</dbReference>
<evidence type="ECO:0000256" key="1">
    <source>
        <dbReference type="ARBA" id="ARBA00004496"/>
    </source>
</evidence>
<dbReference type="Pfam" id="PF07687">
    <property type="entry name" value="M20_dimer"/>
    <property type="match status" value="1"/>
</dbReference>
<evidence type="ECO:0000256" key="6">
    <source>
        <dbReference type="ARBA" id="ARBA00022723"/>
    </source>
</evidence>
<dbReference type="SUPFAM" id="SSF53187">
    <property type="entry name" value="Zn-dependent exopeptidases"/>
    <property type="match status" value="1"/>
</dbReference>
<dbReference type="EMBL" id="UGTZ01000001">
    <property type="protein sequence ID" value="SUC33498.1"/>
    <property type="molecule type" value="Genomic_DNA"/>
</dbReference>
<dbReference type="PANTHER" id="PTHR43808:SF1">
    <property type="entry name" value="ACETYLORNITHINE DEACETYLASE"/>
    <property type="match status" value="1"/>
</dbReference>
<evidence type="ECO:0000256" key="2">
    <source>
        <dbReference type="ARBA" id="ARBA00005691"/>
    </source>
</evidence>
<keyword evidence="6" id="KW-0479">Metal-binding</keyword>
<dbReference type="AlphaFoldDB" id="A0A379FXP3"/>
<comment type="subcellular location">
    <subcellularLocation>
        <location evidence="1">Cytoplasm</location>
    </subcellularLocation>
</comment>
<dbReference type="NCBIfam" id="TIGR01892">
    <property type="entry name" value="AcOrn-deacetyl"/>
    <property type="match status" value="1"/>
</dbReference>
<organism evidence="11 12">
    <name type="scientific">Providencia rettgeri</name>
    <dbReference type="NCBI Taxonomy" id="587"/>
    <lineage>
        <taxon>Bacteria</taxon>
        <taxon>Pseudomonadati</taxon>
        <taxon>Pseudomonadota</taxon>
        <taxon>Gammaproteobacteria</taxon>
        <taxon>Enterobacterales</taxon>
        <taxon>Morganellaceae</taxon>
        <taxon>Providencia</taxon>
    </lineage>
</organism>
<evidence type="ECO:0000256" key="3">
    <source>
        <dbReference type="ARBA" id="ARBA00022490"/>
    </source>
</evidence>
<dbReference type="EC" id="3.5.1.16" evidence="11"/>
<evidence type="ECO:0000256" key="5">
    <source>
        <dbReference type="ARBA" id="ARBA00022605"/>
    </source>
</evidence>
<evidence type="ECO:0000256" key="7">
    <source>
        <dbReference type="ARBA" id="ARBA00022801"/>
    </source>
</evidence>
<keyword evidence="7 11" id="KW-0378">Hydrolase</keyword>
<gene>
    <name evidence="11" type="primary">argE_3</name>
    <name evidence="11" type="ORF">NCTC11801_04539</name>
</gene>
<evidence type="ECO:0000313" key="12">
    <source>
        <dbReference type="Proteomes" id="UP000254208"/>
    </source>
</evidence>
<feature type="domain" description="Peptidase M20 dimerisation" evidence="10">
    <location>
        <begin position="52"/>
        <end position="161"/>
    </location>
</feature>
<protein>
    <submittedName>
        <fullName evidence="11">Acetylornithine deacetylase</fullName>
        <ecNumber evidence="11">3.5.1.16</ecNumber>
    </submittedName>
</protein>
<dbReference type="InterPro" id="IPR011650">
    <property type="entry name" value="Peptidase_M20_dimer"/>
</dbReference>
<keyword evidence="5" id="KW-0028">Amino-acid biosynthesis</keyword>
<proteinExistence type="inferred from homology"/>
<dbReference type="InterPro" id="IPR010169">
    <property type="entry name" value="AcOrn-deacetyl"/>
</dbReference>
<dbReference type="Gene3D" id="3.40.630.10">
    <property type="entry name" value="Zn peptidases"/>
    <property type="match status" value="1"/>
</dbReference>
<dbReference type="CDD" id="cd03894">
    <property type="entry name" value="M20_ArgE"/>
    <property type="match status" value="1"/>
</dbReference>
<dbReference type="GO" id="GO:0006526">
    <property type="term" value="P:L-arginine biosynthetic process"/>
    <property type="evidence" value="ECO:0007669"/>
    <property type="project" value="UniProtKB-KW"/>
</dbReference>
<evidence type="ECO:0000256" key="9">
    <source>
        <dbReference type="ARBA" id="ARBA00023285"/>
    </source>
</evidence>
<evidence type="ECO:0000259" key="10">
    <source>
        <dbReference type="Pfam" id="PF07687"/>
    </source>
</evidence>
<accession>A0A379FXP3</accession>